<dbReference type="SUPFAM" id="SSF53474">
    <property type="entry name" value="alpha/beta-Hydrolases"/>
    <property type="match status" value="1"/>
</dbReference>
<comment type="caution">
    <text evidence="5">The sequence shown here is derived from an EMBL/GenBank/DDBJ whole genome shotgun (WGS) entry which is preliminary data.</text>
</comment>
<dbReference type="Pfam" id="PF00561">
    <property type="entry name" value="Abhydrolase_1"/>
    <property type="match status" value="1"/>
</dbReference>
<keyword evidence="6" id="KW-1185">Reference proteome</keyword>
<evidence type="ECO:0000313" key="5">
    <source>
        <dbReference type="EMBL" id="KAK4186721.1"/>
    </source>
</evidence>
<proteinExistence type="inferred from homology"/>
<dbReference type="InterPro" id="IPR029058">
    <property type="entry name" value="AB_hydrolase_fold"/>
</dbReference>
<feature type="region of interest" description="Disordered" evidence="3">
    <location>
        <begin position="517"/>
        <end position="536"/>
    </location>
</feature>
<reference evidence="5" key="2">
    <citation type="submission" date="2023-05" db="EMBL/GenBank/DDBJ databases">
        <authorList>
            <consortium name="Lawrence Berkeley National Laboratory"/>
            <person name="Steindorff A."/>
            <person name="Hensen N."/>
            <person name="Bonometti L."/>
            <person name="Westerberg I."/>
            <person name="Brannstrom I.O."/>
            <person name="Guillou S."/>
            <person name="Cros-Aarteil S."/>
            <person name="Calhoun S."/>
            <person name="Haridas S."/>
            <person name="Kuo A."/>
            <person name="Mondo S."/>
            <person name="Pangilinan J."/>
            <person name="Riley R."/>
            <person name="Labutti K."/>
            <person name="Andreopoulos B."/>
            <person name="Lipzen A."/>
            <person name="Chen C."/>
            <person name="Yanf M."/>
            <person name="Daum C."/>
            <person name="Ng V."/>
            <person name="Clum A."/>
            <person name="Ohm R."/>
            <person name="Martin F."/>
            <person name="Silar P."/>
            <person name="Natvig D."/>
            <person name="Lalanne C."/>
            <person name="Gautier V."/>
            <person name="Ament-Velasquez S.L."/>
            <person name="Kruys A."/>
            <person name="Hutchinson M.I."/>
            <person name="Powell A.J."/>
            <person name="Barry K."/>
            <person name="Miller A.N."/>
            <person name="Grigoriev I.V."/>
            <person name="Debuchy R."/>
            <person name="Gladieux P."/>
            <person name="Thoren M.H."/>
            <person name="Johannesson H."/>
        </authorList>
    </citation>
    <scope>NUCLEOTIDE SEQUENCE</scope>
    <source>
        <strain evidence="5">PSN309</strain>
    </source>
</reference>
<organism evidence="5 6">
    <name type="scientific">Podospora australis</name>
    <dbReference type="NCBI Taxonomy" id="1536484"/>
    <lineage>
        <taxon>Eukaryota</taxon>
        <taxon>Fungi</taxon>
        <taxon>Dikarya</taxon>
        <taxon>Ascomycota</taxon>
        <taxon>Pezizomycotina</taxon>
        <taxon>Sordariomycetes</taxon>
        <taxon>Sordariomycetidae</taxon>
        <taxon>Sordariales</taxon>
        <taxon>Podosporaceae</taxon>
        <taxon>Podospora</taxon>
    </lineage>
</organism>
<dbReference type="GO" id="GO:0008233">
    <property type="term" value="F:peptidase activity"/>
    <property type="evidence" value="ECO:0007669"/>
    <property type="project" value="InterPro"/>
</dbReference>
<comment type="similarity">
    <text evidence="1">Belongs to the peptidase S33 family.</text>
</comment>
<dbReference type="PANTHER" id="PTHR43248">
    <property type="entry name" value="2-SUCCINYL-6-HYDROXY-2,4-CYCLOHEXADIENE-1-CARBOXYLATE SYNTHASE"/>
    <property type="match status" value="1"/>
</dbReference>
<dbReference type="Proteomes" id="UP001302126">
    <property type="component" value="Unassembled WGS sequence"/>
</dbReference>
<dbReference type="InterPro" id="IPR000073">
    <property type="entry name" value="AB_hydrolase_1"/>
</dbReference>
<dbReference type="Gene3D" id="3.40.50.1820">
    <property type="entry name" value="alpha/beta hydrolase"/>
    <property type="match status" value="1"/>
</dbReference>
<evidence type="ECO:0000256" key="2">
    <source>
        <dbReference type="ARBA" id="ARBA00022801"/>
    </source>
</evidence>
<feature type="domain" description="AB hydrolase-1" evidence="4">
    <location>
        <begin position="199"/>
        <end position="339"/>
    </location>
</feature>
<accession>A0AAN6WSI7</accession>
<dbReference type="InterPro" id="IPR051601">
    <property type="entry name" value="Serine_prot/Carboxylest_S33"/>
</dbReference>
<keyword evidence="2" id="KW-0378">Hydrolase</keyword>
<evidence type="ECO:0000313" key="6">
    <source>
        <dbReference type="Proteomes" id="UP001302126"/>
    </source>
</evidence>
<dbReference type="PRINTS" id="PR00793">
    <property type="entry name" value="PROAMNOPTASE"/>
</dbReference>
<evidence type="ECO:0000259" key="4">
    <source>
        <dbReference type="Pfam" id="PF00561"/>
    </source>
</evidence>
<dbReference type="EMBL" id="MU864416">
    <property type="protein sequence ID" value="KAK4186721.1"/>
    <property type="molecule type" value="Genomic_DNA"/>
</dbReference>
<reference evidence="5" key="1">
    <citation type="journal article" date="2023" name="Mol. Phylogenet. Evol.">
        <title>Genome-scale phylogeny and comparative genomics of the fungal order Sordariales.</title>
        <authorList>
            <person name="Hensen N."/>
            <person name="Bonometti L."/>
            <person name="Westerberg I."/>
            <person name="Brannstrom I.O."/>
            <person name="Guillou S."/>
            <person name="Cros-Aarteil S."/>
            <person name="Calhoun S."/>
            <person name="Haridas S."/>
            <person name="Kuo A."/>
            <person name="Mondo S."/>
            <person name="Pangilinan J."/>
            <person name="Riley R."/>
            <person name="LaButti K."/>
            <person name="Andreopoulos B."/>
            <person name="Lipzen A."/>
            <person name="Chen C."/>
            <person name="Yan M."/>
            <person name="Daum C."/>
            <person name="Ng V."/>
            <person name="Clum A."/>
            <person name="Steindorff A."/>
            <person name="Ohm R.A."/>
            <person name="Martin F."/>
            <person name="Silar P."/>
            <person name="Natvig D.O."/>
            <person name="Lalanne C."/>
            <person name="Gautier V."/>
            <person name="Ament-Velasquez S.L."/>
            <person name="Kruys A."/>
            <person name="Hutchinson M.I."/>
            <person name="Powell A.J."/>
            <person name="Barry K."/>
            <person name="Miller A.N."/>
            <person name="Grigoriev I.V."/>
            <person name="Debuchy R."/>
            <person name="Gladieux P."/>
            <person name="Hiltunen Thoren M."/>
            <person name="Johannesson H."/>
        </authorList>
    </citation>
    <scope>NUCLEOTIDE SEQUENCE</scope>
    <source>
        <strain evidence="5">PSN309</strain>
    </source>
</reference>
<sequence>MLSKLPIRVEALGRESSDEPIESLYDEVSSCDMENPMQRGGNVEYDRWWRIHQPSTSSSAGSSHAVREIIDDDEFQLEYDATKVSASPDDASDSGISISEPVGYQSRTSFSEPPDILDMSTLPPSAWPSIKPAILVGTPKTNDESSFKTVSLNFQVPLEHSTRLGSQINLHADFIYASTSTPIPAGSNSWIDICRERKVLLFLCGGPGDKNPHDRMPKLNTLLLQKGYVIFYADYRGTGQSSPVRSAASFHGGSNLNDPQTLADYLTMFRQDNIAWDLEAIRLCLSQKIFQHEMKWTVLAQSFGGWIALTYLSFSPDSVERVFLTAGLAPIFRTPDQVYTSLYNRIRTANEEYYTLYPEDVSLVRGIYSQLQGKSFQLPDHSGRRLTSQSFLTLGRKFIAGKRGYEAVHSFVTNLSNDLVRTRAPSERILMEFSRLEGFKLHTRPLYALLHEAIYCSGSSSHWSAYHVARTMGPEFSWIFDRPPDDLDRDKKKERIFFAGEMVFPFMLHDLLPSNSNSNSVKPLSPQPDPDSTPSSLFTKAAQILATKPDWPELYNLHQLQQNPVPVNALAYPEDMCVDFEASLQTAAAINNCEVILPAAKGTPEAKGWTHGGLRSRTEDVVRLLFGDDPAP</sequence>
<protein>
    <submittedName>
        <fullName evidence="5">Proline iminopeptidase</fullName>
    </submittedName>
</protein>
<gene>
    <name evidence="5" type="ORF">QBC35DRAFT_500377</name>
</gene>
<dbReference type="GO" id="GO:0006508">
    <property type="term" value="P:proteolysis"/>
    <property type="evidence" value="ECO:0007669"/>
    <property type="project" value="InterPro"/>
</dbReference>
<dbReference type="InterPro" id="IPR002410">
    <property type="entry name" value="Peptidase_S33"/>
</dbReference>
<evidence type="ECO:0000256" key="1">
    <source>
        <dbReference type="ARBA" id="ARBA00010088"/>
    </source>
</evidence>
<dbReference type="PANTHER" id="PTHR43248:SF2">
    <property type="entry name" value="PROLYL AMINOPEPTIDASE"/>
    <property type="match status" value="1"/>
</dbReference>
<name>A0AAN6WSI7_9PEZI</name>
<dbReference type="AlphaFoldDB" id="A0AAN6WSI7"/>
<evidence type="ECO:0000256" key="3">
    <source>
        <dbReference type="SAM" id="MobiDB-lite"/>
    </source>
</evidence>